<reference evidence="2 3" key="1">
    <citation type="journal article" date="2011" name="J. Bacteriol.">
        <title>Genome of Ochrobactrum anthropi ATCC 49188 T, a versatile opportunistic pathogen and symbiont of several eukaryotic hosts.</title>
        <authorList>
            <person name="Chain P.S."/>
            <person name="Lang D.M."/>
            <person name="Comerci D.J."/>
            <person name="Malfatti S.A."/>
            <person name="Vergez L.M."/>
            <person name="Shin M."/>
            <person name="Ugalde R.A."/>
            <person name="Garcia E."/>
            <person name="Tolmasky M.E."/>
        </authorList>
    </citation>
    <scope>NUCLEOTIDE SEQUENCE [LARGE SCALE GENOMIC DNA]</scope>
    <source>
        <strain evidence="3">ATCC 49188 / DSM 6882 / CCUG 24695 / JCM 21032 / LMG 3331 / NBRC 15819 / NCTC 12168 / Alc 37</strain>
    </source>
</reference>
<dbReference type="eggNOG" id="COG3335">
    <property type="taxonomic scope" value="Bacteria"/>
</dbReference>
<dbReference type="KEGG" id="oan:Oant_3697"/>
<dbReference type="Gene3D" id="3.30.420.10">
    <property type="entry name" value="Ribonuclease H-like superfamily/Ribonuclease H"/>
    <property type="match status" value="1"/>
</dbReference>
<dbReference type="AlphaFoldDB" id="A6X599"/>
<dbReference type="Pfam" id="PF13358">
    <property type="entry name" value="DDE_3"/>
    <property type="match status" value="1"/>
</dbReference>
<organism evidence="2 3">
    <name type="scientific">Brucella anthropi (strain ATCC 49188 / DSM 6882 / CCUG 24695 / JCM 21032 / LMG 3331 / NBRC 15819 / NCTC 12168 / Alc 37)</name>
    <name type="common">Ochrobactrum anthropi</name>
    <dbReference type="NCBI Taxonomy" id="439375"/>
    <lineage>
        <taxon>Bacteria</taxon>
        <taxon>Pseudomonadati</taxon>
        <taxon>Pseudomonadota</taxon>
        <taxon>Alphaproteobacteria</taxon>
        <taxon>Hyphomicrobiales</taxon>
        <taxon>Brucellaceae</taxon>
        <taxon>Brucella/Ochrobactrum group</taxon>
        <taxon>Brucella</taxon>
    </lineage>
</organism>
<sequence>MGKPHPIELRERVVAFVNEGNSHREAARHFRVSPRFVNNMMILHRSSGCLAAARQGHPPGSVKLLAHGDWVREQMSARGETTLDELCVALAERGIEVHRATVGRFLHRLGLSNKKKSLKASEQRRPEIAKARDLWINRRKRFFNKALSRLIFIDETSTNTRLTKRTGWSTKGRRFAAYAPFGKWKTQTFIAGLRCHGLTAPWIVDAPMNSRIFETWIETQLVPTLSAGDIVILDNVGFHKSQKAEQLVKAKGAWFLFLPPYSPDLNPIEMAFSKLKALLRKRAARSFDAISKALGDIISLFSINECQNFFKAAGYEAE</sequence>
<dbReference type="InterPro" id="IPR047655">
    <property type="entry name" value="Transpos_IS630-like"/>
</dbReference>
<dbReference type="SUPFAM" id="SSF46689">
    <property type="entry name" value="Homeodomain-like"/>
    <property type="match status" value="1"/>
</dbReference>
<name>A6X599_BRUA4</name>
<evidence type="ECO:0000259" key="1">
    <source>
        <dbReference type="Pfam" id="PF13358"/>
    </source>
</evidence>
<dbReference type="GO" id="GO:0003676">
    <property type="term" value="F:nucleic acid binding"/>
    <property type="evidence" value="ECO:0007669"/>
    <property type="project" value="InterPro"/>
</dbReference>
<dbReference type="HOGENOM" id="CLU_056788_2_0_5"/>
<proteinExistence type="predicted"/>
<evidence type="ECO:0000313" key="3">
    <source>
        <dbReference type="Proteomes" id="UP000002301"/>
    </source>
</evidence>
<dbReference type="PANTHER" id="PTHR46564:SF1">
    <property type="entry name" value="TRANSPOSASE"/>
    <property type="match status" value="1"/>
</dbReference>
<dbReference type="InterPro" id="IPR036397">
    <property type="entry name" value="RNaseH_sf"/>
</dbReference>
<dbReference type="Proteomes" id="UP000002301">
    <property type="component" value="Chromosome 2"/>
</dbReference>
<gene>
    <name evidence="2" type="ordered locus">Oant_3697</name>
</gene>
<dbReference type="eggNOG" id="COG3415">
    <property type="taxonomic scope" value="Bacteria"/>
</dbReference>
<dbReference type="NCBIfam" id="NF033545">
    <property type="entry name" value="transpos_IS630"/>
    <property type="match status" value="1"/>
</dbReference>
<protein>
    <recommendedName>
        <fullName evidence="1">Tc1-like transposase DDE domain-containing protein</fullName>
    </recommendedName>
</protein>
<evidence type="ECO:0000313" key="2">
    <source>
        <dbReference type="EMBL" id="ABS16403.1"/>
    </source>
</evidence>
<dbReference type="InterPro" id="IPR038717">
    <property type="entry name" value="Tc1-like_DDE_dom"/>
</dbReference>
<feature type="domain" description="Tc1-like transposase DDE" evidence="1">
    <location>
        <begin position="149"/>
        <end position="289"/>
    </location>
</feature>
<dbReference type="EMBL" id="CP000759">
    <property type="protein sequence ID" value="ABS16403.1"/>
    <property type="molecule type" value="Genomic_DNA"/>
</dbReference>
<dbReference type="PANTHER" id="PTHR46564">
    <property type="entry name" value="TRANSPOSASE"/>
    <property type="match status" value="1"/>
</dbReference>
<dbReference type="STRING" id="439375.Oant_3697"/>
<dbReference type="InterPro" id="IPR009057">
    <property type="entry name" value="Homeodomain-like_sf"/>
</dbReference>
<accession>A6X599</accession>
<keyword evidence="3" id="KW-1185">Reference proteome</keyword>